<sequence length="254" mass="28583">MQENLNSKYVLHSVANTLDIIDLLAKHEELTVPEIASLTGFNKSSVFRMLATLEEKNFVHKSADAKYSLDVKLIFLGNTVSRRLDVIKFGHPMLMELTKRSGETSHIHMLDRDVYVRVIDKVLSPSTIRTDSFIGFCRRAHLMAGGKAILAFQTPSFLESYSRVSSFEPLTDYSITSPEQLMRELKEVRRLGYALDREESEYGLFCIGAPIFNASRNVVAAVSISGPVDRMKKNFDANLPLVLKTAEDISEFIS</sequence>
<evidence type="ECO:0000259" key="5">
    <source>
        <dbReference type="PROSITE" id="PS51078"/>
    </source>
</evidence>
<dbReference type="SUPFAM" id="SSF55781">
    <property type="entry name" value="GAF domain-like"/>
    <property type="match status" value="1"/>
</dbReference>
<comment type="caution">
    <text evidence="6">The sequence shown here is derived from an EMBL/GenBank/DDBJ whole genome shotgun (WGS) entry which is preliminary data.</text>
</comment>
<keyword evidence="1" id="KW-0805">Transcription regulation</keyword>
<proteinExistence type="predicted"/>
<dbReference type="InterPro" id="IPR050707">
    <property type="entry name" value="HTH_MetabolicPath_Reg"/>
</dbReference>
<dbReference type="PROSITE" id="PS51077">
    <property type="entry name" value="HTH_ICLR"/>
    <property type="match status" value="1"/>
</dbReference>
<dbReference type="PANTHER" id="PTHR30136:SF35">
    <property type="entry name" value="HTH-TYPE TRANSCRIPTIONAL REGULATOR RV1719"/>
    <property type="match status" value="1"/>
</dbReference>
<dbReference type="InterPro" id="IPR036388">
    <property type="entry name" value="WH-like_DNA-bd_sf"/>
</dbReference>
<dbReference type="SMART" id="SM00346">
    <property type="entry name" value="HTH_ICLR"/>
    <property type="match status" value="1"/>
</dbReference>
<evidence type="ECO:0000256" key="3">
    <source>
        <dbReference type="ARBA" id="ARBA00023163"/>
    </source>
</evidence>
<dbReference type="AlphaFoldDB" id="A0A9D1FER0"/>
<keyword evidence="2" id="KW-0238">DNA-binding</keyword>
<protein>
    <submittedName>
        <fullName evidence="6">IclR family transcriptional regulator</fullName>
    </submittedName>
</protein>
<dbReference type="EMBL" id="DVJK01000245">
    <property type="protein sequence ID" value="HIS67608.1"/>
    <property type="molecule type" value="Genomic_DNA"/>
</dbReference>
<reference evidence="6" key="2">
    <citation type="journal article" date="2021" name="PeerJ">
        <title>Extensive microbial diversity within the chicken gut microbiome revealed by metagenomics and culture.</title>
        <authorList>
            <person name="Gilroy R."/>
            <person name="Ravi A."/>
            <person name="Getino M."/>
            <person name="Pursley I."/>
            <person name="Horton D.L."/>
            <person name="Alikhan N.F."/>
            <person name="Baker D."/>
            <person name="Gharbi K."/>
            <person name="Hall N."/>
            <person name="Watson M."/>
            <person name="Adriaenssens E.M."/>
            <person name="Foster-Nyarko E."/>
            <person name="Jarju S."/>
            <person name="Secka A."/>
            <person name="Antonio M."/>
            <person name="Oren A."/>
            <person name="Chaudhuri R.R."/>
            <person name="La Ragione R."/>
            <person name="Hildebrand F."/>
            <person name="Pallen M.J."/>
        </authorList>
    </citation>
    <scope>NUCLEOTIDE SEQUENCE</scope>
    <source>
        <strain evidence="6">ChiHjej10B9-9673</strain>
    </source>
</reference>
<gene>
    <name evidence="6" type="ORF">IAC18_08575</name>
</gene>
<dbReference type="GO" id="GO:0003700">
    <property type="term" value="F:DNA-binding transcription factor activity"/>
    <property type="evidence" value="ECO:0007669"/>
    <property type="project" value="TreeGrafter"/>
</dbReference>
<evidence type="ECO:0000313" key="6">
    <source>
        <dbReference type="EMBL" id="HIS67608.1"/>
    </source>
</evidence>
<dbReference type="SUPFAM" id="SSF46785">
    <property type="entry name" value="Winged helix' DNA-binding domain"/>
    <property type="match status" value="1"/>
</dbReference>
<dbReference type="PROSITE" id="PS51078">
    <property type="entry name" value="ICLR_ED"/>
    <property type="match status" value="1"/>
</dbReference>
<dbReference type="Gene3D" id="3.30.450.40">
    <property type="match status" value="1"/>
</dbReference>
<evidence type="ECO:0000256" key="2">
    <source>
        <dbReference type="ARBA" id="ARBA00023125"/>
    </source>
</evidence>
<feature type="domain" description="HTH iclR-type" evidence="4">
    <location>
        <begin position="11"/>
        <end position="71"/>
    </location>
</feature>
<accession>A0A9D1FER0</accession>
<dbReference type="Gene3D" id="1.10.10.10">
    <property type="entry name" value="Winged helix-like DNA-binding domain superfamily/Winged helix DNA-binding domain"/>
    <property type="match status" value="1"/>
</dbReference>
<dbReference type="InterPro" id="IPR029016">
    <property type="entry name" value="GAF-like_dom_sf"/>
</dbReference>
<name>A0A9D1FER0_9FIRM</name>
<evidence type="ECO:0000256" key="1">
    <source>
        <dbReference type="ARBA" id="ARBA00023015"/>
    </source>
</evidence>
<reference evidence="6" key="1">
    <citation type="submission" date="2020-10" db="EMBL/GenBank/DDBJ databases">
        <authorList>
            <person name="Gilroy R."/>
        </authorList>
    </citation>
    <scope>NUCLEOTIDE SEQUENCE</scope>
    <source>
        <strain evidence="6">ChiHjej10B9-9673</strain>
    </source>
</reference>
<dbReference type="GO" id="GO:0003677">
    <property type="term" value="F:DNA binding"/>
    <property type="evidence" value="ECO:0007669"/>
    <property type="project" value="UniProtKB-KW"/>
</dbReference>
<evidence type="ECO:0000313" key="7">
    <source>
        <dbReference type="Proteomes" id="UP000824001"/>
    </source>
</evidence>
<dbReference type="Pfam" id="PF01614">
    <property type="entry name" value="IclR_C"/>
    <property type="match status" value="1"/>
</dbReference>
<dbReference type="Proteomes" id="UP000824001">
    <property type="component" value="Unassembled WGS sequence"/>
</dbReference>
<dbReference type="InterPro" id="IPR036390">
    <property type="entry name" value="WH_DNA-bd_sf"/>
</dbReference>
<dbReference type="PANTHER" id="PTHR30136">
    <property type="entry name" value="HELIX-TURN-HELIX TRANSCRIPTIONAL REGULATOR, ICLR FAMILY"/>
    <property type="match status" value="1"/>
</dbReference>
<evidence type="ECO:0000259" key="4">
    <source>
        <dbReference type="PROSITE" id="PS51077"/>
    </source>
</evidence>
<dbReference type="Pfam" id="PF09339">
    <property type="entry name" value="HTH_IclR"/>
    <property type="match status" value="1"/>
</dbReference>
<dbReference type="InterPro" id="IPR005471">
    <property type="entry name" value="Tscrpt_reg_IclR_N"/>
</dbReference>
<dbReference type="GO" id="GO:0045892">
    <property type="term" value="P:negative regulation of DNA-templated transcription"/>
    <property type="evidence" value="ECO:0007669"/>
    <property type="project" value="TreeGrafter"/>
</dbReference>
<organism evidence="6 7">
    <name type="scientific">Candidatus Scatomorpha merdipullorum</name>
    <dbReference type="NCBI Taxonomy" id="2840927"/>
    <lineage>
        <taxon>Bacteria</taxon>
        <taxon>Bacillati</taxon>
        <taxon>Bacillota</taxon>
        <taxon>Clostridia</taxon>
        <taxon>Eubacteriales</taxon>
        <taxon>Candidatus Scatomorpha</taxon>
    </lineage>
</organism>
<feature type="domain" description="IclR-ED" evidence="5">
    <location>
        <begin position="72"/>
        <end position="254"/>
    </location>
</feature>
<dbReference type="InterPro" id="IPR014757">
    <property type="entry name" value="Tscrpt_reg_IclR_C"/>
</dbReference>
<keyword evidence="3" id="KW-0804">Transcription</keyword>